<dbReference type="Proteomes" id="UP000198409">
    <property type="component" value="Unassembled WGS sequence"/>
</dbReference>
<dbReference type="GO" id="GO:0003677">
    <property type="term" value="F:DNA binding"/>
    <property type="evidence" value="ECO:0007669"/>
    <property type="project" value="UniProtKB-KW"/>
</dbReference>
<accession>A0A238YG19</accession>
<evidence type="ECO:0000313" key="7">
    <source>
        <dbReference type="Proteomes" id="UP000198409"/>
    </source>
</evidence>
<evidence type="ECO:0000313" key="5">
    <source>
        <dbReference type="EMBL" id="SNR69922.1"/>
    </source>
</evidence>
<dbReference type="PROSITE" id="PS50949">
    <property type="entry name" value="HTH_GNTR"/>
    <property type="match status" value="1"/>
</dbReference>
<dbReference type="Gene3D" id="1.10.10.10">
    <property type="entry name" value="Winged helix-like DNA-binding domain superfamily/Winged helix DNA-binding domain"/>
    <property type="match status" value="1"/>
</dbReference>
<dbReference type="SUPFAM" id="SSF46785">
    <property type="entry name" value="Winged helix' DNA-binding domain"/>
    <property type="match status" value="1"/>
</dbReference>
<organism evidence="5 7">
    <name type="scientific">Paracoccus sediminis</name>
    <dbReference type="NCBI Taxonomy" id="1214787"/>
    <lineage>
        <taxon>Bacteria</taxon>
        <taxon>Pseudomonadati</taxon>
        <taxon>Pseudomonadota</taxon>
        <taxon>Alphaproteobacteria</taxon>
        <taxon>Rhodobacterales</taxon>
        <taxon>Paracoccaceae</taxon>
        <taxon>Paracoccus</taxon>
    </lineage>
</organism>
<dbReference type="AlphaFoldDB" id="A0A238YG19"/>
<dbReference type="RefSeq" id="WP_089389285.1">
    <property type="nucleotide sequence ID" value="NZ_FZNM01000018.1"/>
</dbReference>
<dbReference type="Pfam" id="PF00392">
    <property type="entry name" value="GntR"/>
    <property type="match status" value="1"/>
</dbReference>
<protein>
    <submittedName>
        <fullName evidence="6">GntR family transcriptional regulator</fullName>
    </submittedName>
    <submittedName>
        <fullName evidence="5">Transcriptional regulator, GntR family</fullName>
    </submittedName>
</protein>
<proteinExistence type="predicted"/>
<feature type="domain" description="HTH gntR-type" evidence="4">
    <location>
        <begin position="8"/>
        <end position="75"/>
    </location>
</feature>
<reference evidence="5" key="2">
    <citation type="submission" date="2017-06" db="EMBL/GenBank/DDBJ databases">
        <authorList>
            <person name="Kim H.J."/>
            <person name="Triplett B.A."/>
        </authorList>
    </citation>
    <scope>NUCLEOTIDE SEQUENCE [LARGE SCALE GENOMIC DNA]</scope>
    <source>
        <strain evidence="5">DSM 26170</strain>
    </source>
</reference>
<dbReference type="SUPFAM" id="SSF48008">
    <property type="entry name" value="GntR ligand-binding domain-like"/>
    <property type="match status" value="1"/>
</dbReference>
<dbReference type="Pfam" id="PF07729">
    <property type="entry name" value="FCD"/>
    <property type="match status" value="1"/>
</dbReference>
<dbReference type="Gene3D" id="1.20.120.530">
    <property type="entry name" value="GntR ligand-binding domain-like"/>
    <property type="match status" value="1"/>
</dbReference>
<evidence type="ECO:0000313" key="8">
    <source>
        <dbReference type="Proteomes" id="UP000292859"/>
    </source>
</evidence>
<dbReference type="CDD" id="cd07377">
    <property type="entry name" value="WHTH_GntR"/>
    <property type="match status" value="1"/>
</dbReference>
<dbReference type="PANTHER" id="PTHR43537:SF45">
    <property type="entry name" value="GNTR FAMILY REGULATORY PROTEIN"/>
    <property type="match status" value="1"/>
</dbReference>
<evidence type="ECO:0000256" key="1">
    <source>
        <dbReference type="ARBA" id="ARBA00023015"/>
    </source>
</evidence>
<dbReference type="InterPro" id="IPR036388">
    <property type="entry name" value="WH-like_DNA-bd_sf"/>
</dbReference>
<dbReference type="EMBL" id="SIRL01000017">
    <property type="protein sequence ID" value="TBN46632.1"/>
    <property type="molecule type" value="Genomic_DNA"/>
</dbReference>
<dbReference type="EMBL" id="FZNM01000018">
    <property type="protein sequence ID" value="SNR69922.1"/>
    <property type="molecule type" value="Genomic_DNA"/>
</dbReference>
<evidence type="ECO:0000259" key="4">
    <source>
        <dbReference type="PROSITE" id="PS50949"/>
    </source>
</evidence>
<gene>
    <name evidence="6" type="ORF">EYF88_16355</name>
    <name evidence="5" type="ORF">SAMN06265378_11819</name>
</gene>
<name>A0A238YG19_9RHOB</name>
<keyword evidence="2" id="KW-0238">DNA-binding</keyword>
<dbReference type="SMART" id="SM00895">
    <property type="entry name" value="FCD"/>
    <property type="match status" value="1"/>
</dbReference>
<evidence type="ECO:0000313" key="6">
    <source>
        <dbReference type="EMBL" id="TBN46632.1"/>
    </source>
</evidence>
<dbReference type="InterPro" id="IPR036390">
    <property type="entry name" value="WH_DNA-bd_sf"/>
</dbReference>
<dbReference type="Proteomes" id="UP000292859">
    <property type="component" value="Unassembled WGS sequence"/>
</dbReference>
<dbReference type="InterPro" id="IPR000524">
    <property type="entry name" value="Tscrpt_reg_HTH_GntR"/>
</dbReference>
<reference evidence="6 8" key="3">
    <citation type="submission" date="2019-02" db="EMBL/GenBank/DDBJ databases">
        <authorList>
            <person name="Zhang G."/>
        </authorList>
    </citation>
    <scope>NUCLEOTIDE SEQUENCE [LARGE SCALE GENOMIC DNA]</scope>
    <source>
        <strain evidence="6 8">CMB17</strain>
    </source>
</reference>
<evidence type="ECO:0000256" key="2">
    <source>
        <dbReference type="ARBA" id="ARBA00023125"/>
    </source>
</evidence>
<dbReference type="InterPro" id="IPR011711">
    <property type="entry name" value="GntR_C"/>
</dbReference>
<dbReference type="SMART" id="SM00345">
    <property type="entry name" value="HTH_GNTR"/>
    <property type="match status" value="1"/>
</dbReference>
<dbReference type="InterPro" id="IPR008920">
    <property type="entry name" value="TF_FadR/GntR_C"/>
</dbReference>
<sequence>MKPIVEIPNRAEQVYISIRDSICEGTLTPGTHLVQERLAARLGVSRQPVQQAMALLRNDGLVLERGSRGLYVAPVDAAATVHRYQIRLGLDQLAARLCAQRAVHDPAFRAEFLADGNRILEAGERALASGIHRDAVAMDVEFHSFLYERSGNPMIAATAEPLWHYLRRVMITVITYADRGSLVWQQHRDIHRTIAAGQVERGVALVTDHIEGAEDAILRAEIPVPDLDD</sequence>
<dbReference type="PANTHER" id="PTHR43537">
    <property type="entry name" value="TRANSCRIPTIONAL REGULATOR, GNTR FAMILY"/>
    <property type="match status" value="1"/>
</dbReference>
<dbReference type="GO" id="GO:0003700">
    <property type="term" value="F:DNA-binding transcription factor activity"/>
    <property type="evidence" value="ECO:0007669"/>
    <property type="project" value="InterPro"/>
</dbReference>
<reference evidence="7" key="1">
    <citation type="submission" date="2017-06" db="EMBL/GenBank/DDBJ databases">
        <authorList>
            <person name="Varghese N."/>
            <person name="Submissions S."/>
        </authorList>
    </citation>
    <scope>NUCLEOTIDE SEQUENCE [LARGE SCALE GENOMIC DNA]</scope>
    <source>
        <strain evidence="7">DSM 26170</strain>
    </source>
</reference>
<keyword evidence="1" id="KW-0805">Transcription regulation</keyword>
<dbReference type="OrthoDB" id="9028214at2"/>
<evidence type="ECO:0000256" key="3">
    <source>
        <dbReference type="ARBA" id="ARBA00023163"/>
    </source>
</evidence>
<keyword evidence="3" id="KW-0804">Transcription</keyword>
<keyword evidence="8" id="KW-1185">Reference proteome</keyword>